<dbReference type="GO" id="GO:0006397">
    <property type="term" value="P:mRNA processing"/>
    <property type="evidence" value="ECO:0007669"/>
    <property type="project" value="UniProtKB-KW"/>
</dbReference>
<dbReference type="SMART" id="SM00360">
    <property type="entry name" value="RRM"/>
    <property type="match status" value="2"/>
</dbReference>
<dbReference type="InterPro" id="IPR035979">
    <property type="entry name" value="RBD_domain_sf"/>
</dbReference>
<feature type="region of interest" description="Disordered" evidence="7">
    <location>
        <begin position="592"/>
        <end position="618"/>
    </location>
</feature>
<keyword evidence="10" id="KW-1185">Reference proteome</keyword>
<dbReference type="Gene3D" id="3.30.70.330">
    <property type="match status" value="2"/>
</dbReference>
<dbReference type="Pfam" id="PF05843">
    <property type="entry name" value="Suf"/>
    <property type="match status" value="1"/>
</dbReference>
<dbReference type="InterPro" id="IPR003107">
    <property type="entry name" value="HAT"/>
</dbReference>
<feature type="region of interest" description="Disordered" evidence="7">
    <location>
        <begin position="508"/>
        <end position="580"/>
    </location>
</feature>
<keyword evidence="5" id="KW-0539">Nucleus</keyword>
<organism evidence="9 10">
    <name type="scientific">Mesorhabditis spiculigera</name>
    <dbReference type="NCBI Taxonomy" id="96644"/>
    <lineage>
        <taxon>Eukaryota</taxon>
        <taxon>Metazoa</taxon>
        <taxon>Ecdysozoa</taxon>
        <taxon>Nematoda</taxon>
        <taxon>Chromadorea</taxon>
        <taxon>Rhabditida</taxon>
        <taxon>Rhabditina</taxon>
        <taxon>Rhabditomorpha</taxon>
        <taxon>Rhabditoidea</taxon>
        <taxon>Rhabditidae</taxon>
        <taxon>Mesorhabditinae</taxon>
        <taxon>Mesorhabditis</taxon>
    </lineage>
</organism>
<comment type="subcellular location">
    <subcellularLocation>
        <location evidence="1">Nucleus</location>
    </subcellularLocation>
</comment>
<gene>
    <name evidence="9" type="ORF">MSPICULIGERA_LOCUS12907</name>
</gene>
<feature type="domain" description="RRM" evidence="8">
    <location>
        <begin position="725"/>
        <end position="801"/>
    </location>
</feature>
<dbReference type="SMART" id="SM00386">
    <property type="entry name" value="HAT"/>
    <property type="match status" value="6"/>
</dbReference>
<feature type="compositionally biased region" description="Basic and acidic residues" evidence="7">
    <location>
        <begin position="512"/>
        <end position="527"/>
    </location>
</feature>
<evidence type="ECO:0000259" key="8">
    <source>
        <dbReference type="PROSITE" id="PS50102"/>
    </source>
</evidence>
<dbReference type="PANTHER" id="PTHR17204">
    <property type="entry name" value="PRE-MRNA PROCESSING PROTEIN PRP39-RELATED"/>
    <property type="match status" value="1"/>
</dbReference>
<dbReference type="InterPro" id="IPR011990">
    <property type="entry name" value="TPR-like_helical_dom_sf"/>
</dbReference>
<feature type="compositionally biased region" description="Basic and acidic residues" evidence="7">
    <location>
        <begin position="549"/>
        <end position="568"/>
    </location>
</feature>
<reference evidence="9" key="1">
    <citation type="submission" date="2023-06" db="EMBL/GenBank/DDBJ databases">
        <authorList>
            <person name="Delattre M."/>
        </authorList>
    </citation>
    <scope>NUCLEOTIDE SEQUENCE</scope>
    <source>
        <strain evidence="9">AF72</strain>
    </source>
</reference>
<feature type="compositionally biased region" description="Polar residues" evidence="7">
    <location>
        <begin position="831"/>
        <end position="840"/>
    </location>
</feature>
<dbReference type="InterPro" id="IPR008847">
    <property type="entry name" value="Suf"/>
</dbReference>
<dbReference type="Proteomes" id="UP001177023">
    <property type="component" value="Unassembled WGS sequence"/>
</dbReference>
<dbReference type="InterPro" id="IPR012677">
    <property type="entry name" value="Nucleotide-bd_a/b_plait_sf"/>
</dbReference>
<dbReference type="AlphaFoldDB" id="A0AA36G190"/>
<dbReference type="GO" id="GO:0008380">
    <property type="term" value="P:RNA splicing"/>
    <property type="evidence" value="ECO:0007669"/>
    <property type="project" value="UniProtKB-KW"/>
</dbReference>
<dbReference type="PANTHER" id="PTHR17204:SF25">
    <property type="entry name" value="RRM DOMAIN-CONTAINING PROTEIN"/>
    <property type="match status" value="1"/>
</dbReference>
<dbReference type="PROSITE" id="PS50102">
    <property type="entry name" value="RRM"/>
    <property type="match status" value="1"/>
</dbReference>
<comment type="caution">
    <text evidence="9">The sequence shown here is derived from an EMBL/GenBank/DDBJ whole genome shotgun (WGS) entry which is preliminary data.</text>
</comment>
<dbReference type="GO" id="GO:0003723">
    <property type="term" value="F:RNA binding"/>
    <property type="evidence" value="ECO:0007669"/>
    <property type="project" value="UniProtKB-UniRule"/>
</dbReference>
<protein>
    <recommendedName>
        <fullName evidence="8">RRM domain-containing protein</fullName>
    </recommendedName>
</protein>
<keyword evidence="2" id="KW-0507">mRNA processing</keyword>
<evidence type="ECO:0000256" key="4">
    <source>
        <dbReference type="ARBA" id="ARBA00023187"/>
    </source>
</evidence>
<dbReference type="SUPFAM" id="SSF54928">
    <property type="entry name" value="RNA-binding domain, RBD"/>
    <property type="match status" value="2"/>
</dbReference>
<dbReference type="SUPFAM" id="SSF48452">
    <property type="entry name" value="TPR-like"/>
    <property type="match status" value="1"/>
</dbReference>
<dbReference type="Gene3D" id="1.25.40.10">
    <property type="entry name" value="Tetratricopeptide repeat domain"/>
    <property type="match status" value="2"/>
</dbReference>
<keyword evidence="3" id="KW-0677">Repeat</keyword>
<feature type="compositionally biased region" description="Low complexity" evidence="7">
    <location>
        <begin position="606"/>
        <end position="617"/>
    </location>
</feature>
<dbReference type="EMBL" id="CATQJA010002631">
    <property type="protein sequence ID" value="CAJ0574575.1"/>
    <property type="molecule type" value="Genomic_DNA"/>
</dbReference>
<evidence type="ECO:0000256" key="7">
    <source>
        <dbReference type="SAM" id="MobiDB-lite"/>
    </source>
</evidence>
<sequence>MSSGSSDSGSDVEMDEEDLLDLEDLDDKIATLKQQLAAEPYNTKLHAELCSVLRKNGDLEELEAARNRWNDIAPLPVSEWINWAKDQIGVKDDKADVEAVFNKAFLDFNYGALWIEYVQWACGHGPEYARKVFEAAIVALGLRFDSGYLIWQSYLDVENLLLVASEGRKEADIARIVDIYKRALRIPSIKLADLFASWQQFGNILCLKLNVNFASENTVDEETQTAVKAIYVETAKKSKDLNALETKLAQAEKPMAVYDEYLAYEKESQDIARIESFFERVVENQPDNENVWFNYGQWLEEKLKIPSKIRSLYERAVRNCYYSCGLWQKTLLAVEGANGSDDELEVLWIKAKECISSADDARILFPTYAYLQRRRGEANKDYSAAAKIFADGQEFMRQRWLYDWDPEFTYRRNYAWFAFTRLDDYKLGHRIWEDILASGGGRLADQWLTAIRDERQFGKDPVTARKMFYRALNSVSDHPQKIYAAVVQYEREEGTFEQLQHGLEKVNAQIMQRKDRPQKKEREEKKPVGKGAPRTRDDSNGPQRGGSAGEKRKADTHTGSPVEKKLRAEPPIATKAISSTAPVIKDNDGFVVPGLPVRSTPPASPSPDASHPAAGPSNDGSNQWIVFVSNLDFKCPESAIEEVLNPGVVKVDLKYRGMSKLNSGFGSVVMDSQENYEAALKKDRTLIGSRPLYVSKHTKKDKSDDGASSLGTAPAFKYATGLERNKLFVKNVHYNTKEDELMEVFAQFGRVLGARIVTHKSGQSKGMAYVDMENEEAAKKAIEAKDLVLRERALEVLLSNPPKKSSAPIFNPLMRKGHASLIQLVPRSTRVAPTNSNKTPATGAPSAAGKMSNDQFRQFLKK</sequence>
<dbReference type="GO" id="GO:0005634">
    <property type="term" value="C:nucleus"/>
    <property type="evidence" value="ECO:0007669"/>
    <property type="project" value="UniProtKB-SubCell"/>
</dbReference>
<evidence type="ECO:0000256" key="1">
    <source>
        <dbReference type="ARBA" id="ARBA00004123"/>
    </source>
</evidence>
<evidence type="ECO:0000256" key="5">
    <source>
        <dbReference type="ARBA" id="ARBA00023242"/>
    </source>
</evidence>
<evidence type="ECO:0000313" key="9">
    <source>
        <dbReference type="EMBL" id="CAJ0574575.1"/>
    </source>
</evidence>
<proteinExistence type="predicted"/>
<dbReference type="InterPro" id="IPR000504">
    <property type="entry name" value="RRM_dom"/>
</dbReference>
<evidence type="ECO:0000256" key="2">
    <source>
        <dbReference type="ARBA" id="ARBA00022664"/>
    </source>
</evidence>
<feature type="non-terminal residue" evidence="9">
    <location>
        <position position="1"/>
    </location>
</feature>
<evidence type="ECO:0000313" key="10">
    <source>
        <dbReference type="Proteomes" id="UP001177023"/>
    </source>
</evidence>
<accession>A0AA36G190</accession>
<evidence type="ECO:0000256" key="6">
    <source>
        <dbReference type="PROSITE-ProRule" id="PRU00176"/>
    </source>
</evidence>
<feature type="region of interest" description="Disordered" evidence="7">
    <location>
        <begin position="829"/>
        <end position="862"/>
    </location>
</feature>
<name>A0AA36G190_9BILA</name>
<keyword evidence="6" id="KW-0694">RNA-binding</keyword>
<evidence type="ECO:0000256" key="3">
    <source>
        <dbReference type="ARBA" id="ARBA00022737"/>
    </source>
</evidence>
<dbReference type="Pfam" id="PF00076">
    <property type="entry name" value="RRM_1"/>
    <property type="match status" value="2"/>
</dbReference>
<keyword evidence="4" id="KW-0508">mRNA splicing</keyword>